<dbReference type="PROSITE" id="PS00383">
    <property type="entry name" value="TYR_PHOSPHATASE_1"/>
    <property type="match status" value="1"/>
</dbReference>
<dbReference type="PANTHER" id="PTHR31126:SF1">
    <property type="entry name" value="TYROSINE SPECIFIC PROTEIN PHOSPHATASES DOMAIN-CONTAINING PROTEIN"/>
    <property type="match status" value="1"/>
</dbReference>
<sequence>MDLEPLDPEYVANRLSCPPFVQISGVVNARDLGSYPTLHSGHITKPKFVFRSGEVSAITTEGKEQLKSLGITKVYDLRSDTEIAKWASPCPDIDGIEIVRTPVFKVEDYSPEMMAKRFQLYASGKTEAFMELYTQILDSGGPAFGTILRHVRDKPNEGCIFHCTAGKDRTGVIAAIILKLAGVPDEEIAEDYALTRVGREPARELVMARLSKEPLFASNNEAALNMFSSRAETMLAFLRLLEKKYGGVEGYLKTYVELSDDDIARIRRNLLTPVPTNGSSS</sequence>
<dbReference type="PANTHER" id="PTHR31126">
    <property type="entry name" value="TYROSINE-PROTEIN PHOSPHATASE"/>
    <property type="match status" value="1"/>
</dbReference>
<dbReference type="EMBL" id="JANAWD010000325">
    <property type="protein sequence ID" value="KAJ3481360.1"/>
    <property type="molecule type" value="Genomic_DNA"/>
</dbReference>
<dbReference type="SUPFAM" id="SSF52799">
    <property type="entry name" value="(Phosphotyrosine protein) phosphatases II"/>
    <property type="match status" value="1"/>
</dbReference>
<dbReference type="InterPro" id="IPR026893">
    <property type="entry name" value="Tyr/Ser_Pase_IphP-type"/>
</dbReference>
<evidence type="ECO:0000313" key="1">
    <source>
        <dbReference type="EMBL" id="KAJ3481360.1"/>
    </source>
</evidence>
<proteinExistence type="predicted"/>
<organism evidence="1 2">
    <name type="scientific">Meripilus lineatus</name>
    <dbReference type="NCBI Taxonomy" id="2056292"/>
    <lineage>
        <taxon>Eukaryota</taxon>
        <taxon>Fungi</taxon>
        <taxon>Dikarya</taxon>
        <taxon>Basidiomycota</taxon>
        <taxon>Agaricomycotina</taxon>
        <taxon>Agaricomycetes</taxon>
        <taxon>Polyporales</taxon>
        <taxon>Meripilaceae</taxon>
        <taxon>Meripilus</taxon>
    </lineage>
</organism>
<keyword evidence="2" id="KW-1185">Reference proteome</keyword>
<dbReference type="Proteomes" id="UP001212997">
    <property type="component" value="Unassembled WGS sequence"/>
</dbReference>
<evidence type="ECO:0000313" key="2">
    <source>
        <dbReference type="Proteomes" id="UP001212997"/>
    </source>
</evidence>
<protein>
    <recommendedName>
        <fullName evidence="3">Tyrosine specific protein phosphatases domain-containing protein</fullName>
    </recommendedName>
</protein>
<evidence type="ECO:0008006" key="3">
    <source>
        <dbReference type="Google" id="ProtNLM"/>
    </source>
</evidence>
<dbReference type="Pfam" id="PF13350">
    <property type="entry name" value="Y_phosphatase3"/>
    <property type="match status" value="1"/>
</dbReference>
<dbReference type="AlphaFoldDB" id="A0AAD5V0H9"/>
<dbReference type="InterPro" id="IPR016130">
    <property type="entry name" value="Tyr_Pase_AS"/>
</dbReference>
<name>A0AAD5V0H9_9APHY</name>
<dbReference type="GO" id="GO:0004721">
    <property type="term" value="F:phosphoprotein phosphatase activity"/>
    <property type="evidence" value="ECO:0007669"/>
    <property type="project" value="InterPro"/>
</dbReference>
<dbReference type="Gene3D" id="3.90.190.10">
    <property type="entry name" value="Protein tyrosine phosphatase superfamily"/>
    <property type="match status" value="1"/>
</dbReference>
<gene>
    <name evidence="1" type="ORF">NLI96_g7712</name>
</gene>
<comment type="caution">
    <text evidence="1">The sequence shown here is derived from an EMBL/GenBank/DDBJ whole genome shotgun (WGS) entry which is preliminary data.</text>
</comment>
<reference evidence="1" key="1">
    <citation type="submission" date="2022-07" db="EMBL/GenBank/DDBJ databases">
        <title>Genome Sequence of Physisporinus lineatus.</title>
        <authorList>
            <person name="Buettner E."/>
        </authorList>
    </citation>
    <scope>NUCLEOTIDE SEQUENCE</scope>
    <source>
        <strain evidence="1">VT162</strain>
    </source>
</reference>
<dbReference type="InterPro" id="IPR029021">
    <property type="entry name" value="Prot-tyrosine_phosphatase-like"/>
</dbReference>
<accession>A0AAD5V0H9</accession>